<reference evidence="3 4" key="1">
    <citation type="submission" date="2016-06" db="EMBL/GenBank/DDBJ databases">
        <title>Genome sequence of Porphyrobacter dokdonensis DSW-74.</title>
        <authorList>
            <person name="Kim J.F."/>
            <person name="Song J.Y."/>
        </authorList>
    </citation>
    <scope>NUCLEOTIDE SEQUENCE [LARGE SCALE GENOMIC DNA]</scope>
    <source>
        <strain evidence="3 4">DSW-74</strain>
    </source>
</reference>
<dbReference type="AlphaFoldDB" id="A0A1A7BH76"/>
<name>A0A1A7BH76_9SPHN</name>
<dbReference type="EMBL" id="LZYB01000002">
    <property type="protein sequence ID" value="OBV11829.1"/>
    <property type="molecule type" value="Genomic_DNA"/>
</dbReference>
<organism evidence="3 4">
    <name type="scientific">Erythrobacter dokdonensis DSW-74</name>
    <dbReference type="NCBI Taxonomy" id="1300349"/>
    <lineage>
        <taxon>Bacteria</taxon>
        <taxon>Pseudomonadati</taxon>
        <taxon>Pseudomonadota</taxon>
        <taxon>Alphaproteobacteria</taxon>
        <taxon>Sphingomonadales</taxon>
        <taxon>Erythrobacteraceae</taxon>
        <taxon>Erythrobacter/Porphyrobacter group</taxon>
        <taxon>Erythrobacter</taxon>
    </lineage>
</organism>
<accession>A0A1A7BH76</accession>
<dbReference type="RefSeq" id="WP_068863160.1">
    <property type="nucleotide sequence ID" value="NZ_LZYB01000002.1"/>
</dbReference>
<protein>
    <recommendedName>
        <fullName evidence="5">Lipoprotein</fullName>
    </recommendedName>
</protein>
<sequence>MTKLSPAFLALPLALVLSACGSEPDPAANSADSFAARINQNGTATPVPQGTVAPTVAESKPGAAPGVFVPGTQTDPASVTCGANLMGPFIGQPADEVTRAAITETLGRTDNLRFVVHGSPGYVNPDPTNPRLSLMLDEQNIIRDARCG</sequence>
<dbReference type="STRING" id="1300349.I603_1272"/>
<keyword evidence="2" id="KW-0732">Signal</keyword>
<evidence type="ECO:0000256" key="1">
    <source>
        <dbReference type="SAM" id="MobiDB-lite"/>
    </source>
</evidence>
<proteinExistence type="predicted"/>
<feature type="chain" id="PRO_5008354997" description="Lipoprotein" evidence="2">
    <location>
        <begin position="22"/>
        <end position="148"/>
    </location>
</feature>
<dbReference type="Proteomes" id="UP000092484">
    <property type="component" value="Unassembled WGS sequence"/>
</dbReference>
<evidence type="ECO:0000256" key="2">
    <source>
        <dbReference type="SAM" id="SignalP"/>
    </source>
</evidence>
<dbReference type="PROSITE" id="PS51257">
    <property type="entry name" value="PROKAR_LIPOPROTEIN"/>
    <property type="match status" value="1"/>
</dbReference>
<comment type="caution">
    <text evidence="3">The sequence shown here is derived from an EMBL/GenBank/DDBJ whole genome shotgun (WGS) entry which is preliminary data.</text>
</comment>
<feature type="region of interest" description="Disordered" evidence="1">
    <location>
        <begin position="41"/>
        <end position="64"/>
    </location>
</feature>
<evidence type="ECO:0000313" key="4">
    <source>
        <dbReference type="Proteomes" id="UP000092484"/>
    </source>
</evidence>
<evidence type="ECO:0008006" key="5">
    <source>
        <dbReference type="Google" id="ProtNLM"/>
    </source>
</evidence>
<feature type="signal peptide" evidence="2">
    <location>
        <begin position="1"/>
        <end position="21"/>
    </location>
</feature>
<evidence type="ECO:0000313" key="3">
    <source>
        <dbReference type="EMBL" id="OBV11829.1"/>
    </source>
</evidence>
<gene>
    <name evidence="3" type="ORF">I603_1272</name>
</gene>
<keyword evidence="4" id="KW-1185">Reference proteome</keyword>